<dbReference type="PANTHER" id="PTHR40552:SF6">
    <property type="entry name" value="FI09606P-RELATED"/>
    <property type="match status" value="1"/>
</dbReference>
<gene>
    <name evidence="3" type="ORF">HW555_013617</name>
</gene>
<sequence length="921" mass="105514">MKNYTNLRLRQETLEQREFRMRLDNESPEQRVHRLGLIQNRLDNESPEQRAHRLGLIQNRLDNESPEQRAHRLGLIQNRLDNESPEQRVHRLGLIQNRLDNESPEQRAHRLGLIQNRLDNESPEQRAHRLGLIQNMDWTTKVHRLGLIQNRLDNESPEQRAHRLCLIQNRLDNESPEQRAHRLGIIHNRLANESAQEREKRLTTMRQSSQRQRSMIECNFINTINQYAEEPCTVCKKILYPKQKMVLVPTRFEFLTQEVAVLEKNIVCSRCSTTIKKRKVPSQAYWNNMDVMSLPPELADLTDVEQRLVTTTKSFSQSWCRGQVILFAQDVVEAAEQLPLPLAVAGIVVVVETRDNLPNHKQFQVDIRKIKVALINTKYRDVRPNFANIINYDISQIIEVSESNVNEINNENNVDVNHIEVVNKQQISKFISLNNNTSILRGSFHQGSDRLGSSGRQCTAIAAVACVACYKSDPTAWTVSDLDYILIIGDKFYRQCLAAKPEPDPAEINSDYLGATELLPQITFQGSCVNLNIAHDLSINGHFSRDQEGYPNLENGIASFFDNNYTCGILTANFISVCIAYKNLSYWLIDSHARGPKGHKGRTGGVSCCLRFENSRQIAALLRCNLKATGLLEYMLNIYSITPVFVVESGGHIRIESQHSERNLNVIKKVEDFSSKSTTFLDLHFREVIKNLSGDRRLILTTSMLYDIDENIPNLDSVIESDNRNLNENRVTDIHRKTAPLIEILNEKEEWKNCVDGKNGFGESRNISITALDYFQARVMNNETRFQKVDYLVFALSVVGYFRAKASVSTHRHSATCYKDPNNHSCRFGFPRPISNESKCLESDKTLANQGRSESEVMIYNYNLVLLELWQANMDIQPCGNVTAVAYYIAKYASKCEPNDCGDVVREVVQKAKRHSNDVWK</sequence>
<feature type="domain" description="DUF6570" evidence="1">
    <location>
        <begin position="277"/>
        <end position="374"/>
    </location>
</feature>
<dbReference type="InterPro" id="IPR048998">
    <property type="entry name" value="STPR"/>
</dbReference>
<proteinExistence type="predicted"/>
<comment type="caution">
    <text evidence="3">The sequence shown here is derived from an EMBL/GenBank/DDBJ whole genome shotgun (WGS) entry which is preliminary data.</text>
</comment>
<dbReference type="InterPro" id="IPR046700">
    <property type="entry name" value="DUF6570"/>
</dbReference>
<dbReference type="EMBL" id="JACKWZ010000683">
    <property type="protein sequence ID" value="KAF9405783.1"/>
    <property type="molecule type" value="Genomic_DNA"/>
</dbReference>
<accession>A0A835G2J9</accession>
<evidence type="ECO:0000313" key="4">
    <source>
        <dbReference type="Proteomes" id="UP000648187"/>
    </source>
</evidence>
<keyword evidence="4" id="KW-1185">Reference proteome</keyword>
<evidence type="ECO:0000259" key="2">
    <source>
        <dbReference type="Pfam" id="PF21107"/>
    </source>
</evidence>
<dbReference type="AlphaFoldDB" id="A0A835G2J9"/>
<dbReference type="PANTHER" id="PTHR40552">
    <property type="entry name" value="AT05186P-RELATED"/>
    <property type="match status" value="1"/>
</dbReference>
<reference evidence="3" key="1">
    <citation type="submission" date="2020-08" db="EMBL/GenBank/DDBJ databases">
        <title>Spodoptera exigua strain:BAW_Kor-Di-RS1 Genome sequencing and assembly.</title>
        <authorList>
            <person name="Kim J."/>
            <person name="Nam H.Y."/>
            <person name="Kwon M."/>
            <person name="Choi J.H."/>
            <person name="Cho S.R."/>
            <person name="Kim G.-H."/>
        </authorList>
    </citation>
    <scope>NUCLEOTIDE SEQUENCE</scope>
    <source>
        <strain evidence="3">BAW_Kor-Di-RS1</strain>
        <tissue evidence="3">Whole-body</tissue>
    </source>
</reference>
<dbReference type="Pfam" id="PF20209">
    <property type="entry name" value="DUF6570"/>
    <property type="match status" value="1"/>
</dbReference>
<protein>
    <submittedName>
        <fullName evidence="3">Uncharacterized protein</fullName>
    </submittedName>
</protein>
<evidence type="ECO:0000313" key="3">
    <source>
        <dbReference type="EMBL" id="KAF9405783.1"/>
    </source>
</evidence>
<organism evidence="3 4">
    <name type="scientific">Spodoptera exigua</name>
    <name type="common">Beet armyworm</name>
    <name type="synonym">Noctua fulgens</name>
    <dbReference type="NCBI Taxonomy" id="7107"/>
    <lineage>
        <taxon>Eukaryota</taxon>
        <taxon>Metazoa</taxon>
        <taxon>Ecdysozoa</taxon>
        <taxon>Arthropoda</taxon>
        <taxon>Hexapoda</taxon>
        <taxon>Insecta</taxon>
        <taxon>Pterygota</taxon>
        <taxon>Neoptera</taxon>
        <taxon>Endopterygota</taxon>
        <taxon>Lepidoptera</taxon>
        <taxon>Glossata</taxon>
        <taxon>Ditrysia</taxon>
        <taxon>Noctuoidea</taxon>
        <taxon>Noctuidae</taxon>
        <taxon>Amphipyrinae</taxon>
        <taxon>Spodoptera</taxon>
    </lineage>
</organism>
<dbReference type="Gene3D" id="3.90.70.120">
    <property type="match status" value="1"/>
</dbReference>
<dbReference type="Pfam" id="PF21107">
    <property type="entry name" value="STPRs"/>
    <property type="match status" value="1"/>
</dbReference>
<evidence type="ECO:0000259" key="1">
    <source>
        <dbReference type="Pfam" id="PF20209"/>
    </source>
</evidence>
<feature type="domain" description="STPR" evidence="2">
    <location>
        <begin position="59"/>
        <end position="110"/>
    </location>
</feature>
<name>A0A835G2J9_SPOEX</name>
<dbReference type="Proteomes" id="UP000648187">
    <property type="component" value="Unassembled WGS sequence"/>
</dbReference>